<dbReference type="AlphaFoldDB" id="A0A437DGN2"/>
<evidence type="ECO:0000313" key="1">
    <source>
        <dbReference type="EMBL" id="RVE73930.1"/>
    </source>
</evidence>
<name>A0A437DGN2_ORYJA</name>
<dbReference type="Proteomes" id="UP000283210">
    <property type="component" value="Chromosome 4"/>
</dbReference>
<reference evidence="1 2" key="2">
    <citation type="submission" date="2019-01" db="EMBL/GenBank/DDBJ databases">
        <title>A chromosome length genome reference of the Java medaka (oryzias javanicus).</title>
        <authorList>
            <person name="Herpin A."/>
            <person name="Takehana Y."/>
            <person name="Naruse K."/>
            <person name="Ansai S."/>
            <person name="Kawaguchi M."/>
        </authorList>
    </citation>
    <scope>NUCLEOTIDE SEQUENCE [LARGE SCALE GENOMIC DNA]</scope>
    <source>
        <strain evidence="1">RS831</strain>
        <tissue evidence="1">Whole body</tissue>
    </source>
</reference>
<reference evidence="1 2" key="1">
    <citation type="submission" date="2018-11" db="EMBL/GenBank/DDBJ databases">
        <authorList>
            <person name="Lopez-Roques C."/>
            <person name="Donnadieu C."/>
            <person name="Bouchez O."/>
            <person name="Klopp C."/>
            <person name="Cabau C."/>
            <person name="Zahm M."/>
        </authorList>
    </citation>
    <scope>NUCLEOTIDE SEQUENCE [LARGE SCALE GENOMIC DNA]</scope>
    <source>
        <strain evidence="1">RS831</strain>
        <tissue evidence="1">Whole body</tissue>
    </source>
</reference>
<accession>A0A437DGN2</accession>
<dbReference type="EMBL" id="CM012440">
    <property type="protein sequence ID" value="RVE73930.1"/>
    <property type="molecule type" value="Genomic_DNA"/>
</dbReference>
<protein>
    <submittedName>
        <fullName evidence="1">Uncharacterized protein</fullName>
    </submittedName>
</protein>
<evidence type="ECO:0000313" key="2">
    <source>
        <dbReference type="Proteomes" id="UP000283210"/>
    </source>
</evidence>
<keyword evidence="2" id="KW-1185">Reference proteome</keyword>
<organism evidence="1 2">
    <name type="scientific">Oryzias javanicus</name>
    <name type="common">Javanese ricefish</name>
    <name type="synonym">Aplocheilus javanicus</name>
    <dbReference type="NCBI Taxonomy" id="123683"/>
    <lineage>
        <taxon>Eukaryota</taxon>
        <taxon>Metazoa</taxon>
        <taxon>Chordata</taxon>
        <taxon>Craniata</taxon>
        <taxon>Vertebrata</taxon>
        <taxon>Euteleostomi</taxon>
        <taxon>Actinopterygii</taxon>
        <taxon>Neopterygii</taxon>
        <taxon>Teleostei</taxon>
        <taxon>Neoteleostei</taxon>
        <taxon>Acanthomorphata</taxon>
        <taxon>Ovalentaria</taxon>
        <taxon>Atherinomorphae</taxon>
        <taxon>Beloniformes</taxon>
        <taxon>Adrianichthyidae</taxon>
        <taxon>Oryziinae</taxon>
        <taxon>Oryzias</taxon>
    </lineage>
</organism>
<proteinExistence type="predicted"/>
<sequence length="91" mass="10187">MENGRHAEGCQCFSVSNLVLKEEVVVVGGTHPRGLWTAENFTWTYGQKHLMHLLISGTVRTMCVPACRPVSEHVTHSSEQHVCPREGLQLF</sequence>
<gene>
    <name evidence="1" type="ORF">OJAV_G00036590</name>
</gene>